<evidence type="ECO:0000256" key="1">
    <source>
        <dbReference type="SAM" id="Phobius"/>
    </source>
</evidence>
<feature type="transmembrane region" description="Helical" evidence="1">
    <location>
        <begin position="30"/>
        <end position="54"/>
    </location>
</feature>
<keyword evidence="1" id="KW-0812">Transmembrane</keyword>
<gene>
    <name evidence="2" type="ORF">STRUR_1119</name>
</gene>
<dbReference type="InterPro" id="IPR007563">
    <property type="entry name" value="DUF554"/>
</dbReference>
<dbReference type="Pfam" id="PF04474">
    <property type="entry name" value="DUF554"/>
    <property type="match status" value="1"/>
</dbReference>
<organism evidence="2 3">
    <name type="scientific">Streptococcus urinalis 2285-97</name>
    <dbReference type="NCBI Taxonomy" id="764291"/>
    <lineage>
        <taxon>Bacteria</taxon>
        <taxon>Bacillati</taxon>
        <taxon>Bacillota</taxon>
        <taxon>Bacilli</taxon>
        <taxon>Lactobacillales</taxon>
        <taxon>Streptococcaceae</taxon>
        <taxon>Streptococcus</taxon>
    </lineage>
</organism>
<sequence length="236" mass="24884">MFLLGTIINTIAILLGGIVGHYLNQDHQDGLTMASGISILFIGISGAMSGMLKLSSHHGLSSGQSMLVVACLALGALFGEVMGIEARFENFGDWIKLKSGNANDNQFVNSFVTASLTVCIGAMAILGPIQNALNGDISLLVTKSVLDFIIIMVMTTSLGKGCVFSAIPVFLFEGSIAILSRLLQPLLTSEAIANIALIGSILIFCVGLNLIFGKRIKVANLLPAIIFAAFIAYLNY</sequence>
<keyword evidence="3" id="KW-1185">Reference proteome</keyword>
<dbReference type="Proteomes" id="UP000005388">
    <property type="component" value="Unassembled WGS sequence"/>
</dbReference>
<dbReference type="EMBL" id="AEUZ02000001">
    <property type="protein sequence ID" value="EHJ57422.1"/>
    <property type="molecule type" value="Genomic_DNA"/>
</dbReference>
<dbReference type="PANTHER" id="PTHR36111:SF2">
    <property type="entry name" value="INNER MEMBRANE PROTEIN"/>
    <property type="match status" value="1"/>
</dbReference>
<reference evidence="2 3" key="1">
    <citation type="journal article" date="2014" name="Int. J. Syst. Evol. Microbiol.">
        <title>Phylogenomics and the dynamic genome evolution of the genus Streptococcus.</title>
        <authorList>
            <consortium name="The Broad Institute Genome Sequencing Platform"/>
            <person name="Richards V.P."/>
            <person name="Palmer S.R."/>
            <person name="Pavinski Bitar P.D."/>
            <person name="Qin X."/>
            <person name="Weinstock G.M."/>
            <person name="Highlander S.K."/>
            <person name="Town C.D."/>
            <person name="Burne R.A."/>
            <person name="Stanhope M.J."/>
        </authorList>
    </citation>
    <scope>NUCLEOTIDE SEQUENCE [LARGE SCALE GENOMIC DNA]</scope>
    <source>
        <strain evidence="2 3">2285-97</strain>
    </source>
</reference>
<feature type="transmembrane region" description="Helical" evidence="1">
    <location>
        <begin position="191"/>
        <end position="211"/>
    </location>
</feature>
<keyword evidence="1" id="KW-0472">Membrane</keyword>
<name>G5KFW0_9STRE</name>
<evidence type="ECO:0000313" key="2">
    <source>
        <dbReference type="EMBL" id="EHJ57422.1"/>
    </source>
</evidence>
<feature type="transmembrane region" description="Helical" evidence="1">
    <location>
        <begin position="66"/>
        <end position="86"/>
    </location>
</feature>
<feature type="transmembrane region" description="Helical" evidence="1">
    <location>
        <begin position="7"/>
        <end position="24"/>
    </location>
</feature>
<dbReference type="PANTHER" id="PTHR36111">
    <property type="entry name" value="INNER MEMBRANE PROTEIN-RELATED"/>
    <property type="match status" value="1"/>
</dbReference>
<feature type="transmembrane region" description="Helical" evidence="1">
    <location>
        <begin position="218"/>
        <end position="235"/>
    </location>
</feature>
<comment type="caution">
    <text evidence="2">The sequence shown here is derived from an EMBL/GenBank/DDBJ whole genome shotgun (WGS) entry which is preliminary data.</text>
</comment>
<evidence type="ECO:0000313" key="3">
    <source>
        <dbReference type="Proteomes" id="UP000005388"/>
    </source>
</evidence>
<feature type="transmembrane region" description="Helical" evidence="1">
    <location>
        <begin position="106"/>
        <end position="127"/>
    </location>
</feature>
<protein>
    <submittedName>
        <fullName evidence="2">Membrane protein</fullName>
    </submittedName>
</protein>
<feature type="transmembrane region" description="Helical" evidence="1">
    <location>
        <begin position="148"/>
        <end position="171"/>
    </location>
</feature>
<accession>G5KFW0</accession>
<keyword evidence="1" id="KW-1133">Transmembrane helix</keyword>
<dbReference type="AlphaFoldDB" id="G5KFW0"/>
<dbReference type="eggNOG" id="COG1811">
    <property type="taxonomic scope" value="Bacteria"/>
</dbReference>
<dbReference type="RefSeq" id="WP_006740134.1">
    <property type="nucleotide sequence ID" value="NZ_AEUZ02000001.1"/>
</dbReference>
<proteinExistence type="predicted"/>